<dbReference type="STRING" id="1715989.NITINOP_1355"/>
<organism evidence="1 2">
    <name type="scientific">Candidatus Nitrospira inopinata</name>
    <dbReference type="NCBI Taxonomy" id="1715989"/>
    <lineage>
        <taxon>Bacteria</taxon>
        <taxon>Pseudomonadati</taxon>
        <taxon>Nitrospirota</taxon>
        <taxon>Nitrospiria</taxon>
        <taxon>Nitrospirales</taxon>
        <taxon>Nitrospiraceae</taxon>
        <taxon>Nitrospira</taxon>
    </lineage>
</organism>
<keyword evidence="2" id="KW-1185">Reference proteome</keyword>
<sequence>MFLKAITQRVFSLLTRHSRIAPHIDSLPLRRFSAGAVPSRGTQRMNAALYGKRTETENSVARQIRRLAGEIGRITRVFVDPADGEFDLTAELYNLQSVYNDIGRARIALSLQSAALEILTREEEREILSLVRDGVRHRVRQAHATRVVISIRRLGRKIRLNIMDDGKNLAADNRHGRNLDIIRSLKHRAAKLRGTMHVHAEQGHRARITVEFFLEPTLTIA</sequence>
<dbReference type="Proteomes" id="UP000066284">
    <property type="component" value="Chromosome 1"/>
</dbReference>
<reference evidence="2" key="1">
    <citation type="submission" date="2015-09" db="EMBL/GenBank/DDBJ databases">
        <authorList>
            <person name="Daims H."/>
        </authorList>
    </citation>
    <scope>NUCLEOTIDE SEQUENCE [LARGE SCALE GENOMIC DNA]</scope>
</reference>
<dbReference type="EMBL" id="LN885086">
    <property type="protein sequence ID" value="CUQ66330.1"/>
    <property type="molecule type" value="Genomic_DNA"/>
</dbReference>
<dbReference type="KEGG" id="nio:NITINOP_1355"/>
<evidence type="ECO:0000313" key="2">
    <source>
        <dbReference type="Proteomes" id="UP000066284"/>
    </source>
</evidence>
<proteinExistence type="predicted"/>
<evidence type="ECO:0008006" key="3">
    <source>
        <dbReference type="Google" id="ProtNLM"/>
    </source>
</evidence>
<gene>
    <name evidence="1" type="ORF">NITINOP_1355</name>
</gene>
<dbReference type="AlphaFoldDB" id="A0A0S4KT40"/>
<accession>A0A0S4KT40</accession>
<dbReference type="SUPFAM" id="SSF55874">
    <property type="entry name" value="ATPase domain of HSP90 chaperone/DNA topoisomerase II/histidine kinase"/>
    <property type="match status" value="1"/>
</dbReference>
<protein>
    <recommendedName>
        <fullName evidence="3">Signal transduction histidine kinase subgroup 3 dimerisation and phosphoacceptor domain-containing protein</fullName>
    </recommendedName>
</protein>
<dbReference type="InterPro" id="IPR036890">
    <property type="entry name" value="HATPase_C_sf"/>
</dbReference>
<dbReference type="Gene3D" id="3.30.565.10">
    <property type="entry name" value="Histidine kinase-like ATPase, C-terminal domain"/>
    <property type="match status" value="1"/>
</dbReference>
<evidence type="ECO:0000313" key="1">
    <source>
        <dbReference type="EMBL" id="CUQ66330.1"/>
    </source>
</evidence>
<name>A0A0S4KT40_9BACT</name>